<proteinExistence type="predicted"/>
<dbReference type="Pfam" id="PF07681">
    <property type="entry name" value="DoxX"/>
    <property type="match status" value="1"/>
</dbReference>
<evidence type="ECO:0008006" key="7">
    <source>
        <dbReference type="Google" id="ProtNLM"/>
    </source>
</evidence>
<evidence type="ECO:0000256" key="2">
    <source>
        <dbReference type="ARBA" id="ARBA00022692"/>
    </source>
</evidence>
<comment type="caution">
    <text evidence="5">The sequence shown here is derived from an EMBL/GenBank/DDBJ whole genome shotgun (WGS) entry which is preliminary data.</text>
</comment>
<keyword evidence="3" id="KW-1133">Transmembrane helix</keyword>
<evidence type="ECO:0000313" key="6">
    <source>
        <dbReference type="Proteomes" id="UP001500432"/>
    </source>
</evidence>
<evidence type="ECO:0000256" key="3">
    <source>
        <dbReference type="ARBA" id="ARBA00022989"/>
    </source>
</evidence>
<comment type="subcellular location">
    <subcellularLocation>
        <location evidence="1">Membrane</location>
        <topology evidence="1">Multi-pass membrane protein</topology>
    </subcellularLocation>
</comment>
<name>A0ABN3BUB5_9MICC</name>
<sequence>MGFSLSRSVLRLATGAFILNQGLSKLRLDRDSATGLRDMTANAFPQAQQLAPETFGKAVAAAEIGLGAALLAPFVPTRLAALGLTAFSGGLLAVYAKTPGMTESDGVRPTQAGLTMAKDVWLAAIGVALLVSRRPRKPLKTAKAKVRKITK</sequence>
<gene>
    <name evidence="5" type="ORF">GCM10009849_19360</name>
</gene>
<evidence type="ECO:0000256" key="4">
    <source>
        <dbReference type="ARBA" id="ARBA00023136"/>
    </source>
</evidence>
<evidence type="ECO:0000313" key="5">
    <source>
        <dbReference type="EMBL" id="GAA2200125.1"/>
    </source>
</evidence>
<keyword evidence="4" id="KW-0472">Membrane</keyword>
<dbReference type="RefSeq" id="WP_344299499.1">
    <property type="nucleotide sequence ID" value="NZ_BAAAQW010000005.1"/>
</dbReference>
<accession>A0ABN3BUB5</accession>
<keyword evidence="6" id="KW-1185">Reference proteome</keyword>
<dbReference type="InterPro" id="IPR032808">
    <property type="entry name" value="DoxX"/>
</dbReference>
<reference evidence="5 6" key="1">
    <citation type="journal article" date="2019" name="Int. J. Syst. Evol. Microbiol.">
        <title>The Global Catalogue of Microorganisms (GCM) 10K type strain sequencing project: providing services to taxonomists for standard genome sequencing and annotation.</title>
        <authorList>
            <consortium name="The Broad Institute Genomics Platform"/>
            <consortium name="The Broad Institute Genome Sequencing Center for Infectious Disease"/>
            <person name="Wu L."/>
            <person name="Ma J."/>
        </authorList>
    </citation>
    <scope>NUCLEOTIDE SEQUENCE [LARGE SCALE GENOMIC DNA]</scope>
    <source>
        <strain evidence="5 6">JCM 16034</strain>
    </source>
</reference>
<dbReference type="EMBL" id="BAAAQW010000005">
    <property type="protein sequence ID" value="GAA2200125.1"/>
    <property type="molecule type" value="Genomic_DNA"/>
</dbReference>
<organism evidence="5 6">
    <name type="scientific">Sinomonas flava</name>
    <dbReference type="NCBI Taxonomy" id="496857"/>
    <lineage>
        <taxon>Bacteria</taxon>
        <taxon>Bacillati</taxon>
        <taxon>Actinomycetota</taxon>
        <taxon>Actinomycetes</taxon>
        <taxon>Micrococcales</taxon>
        <taxon>Micrococcaceae</taxon>
        <taxon>Sinomonas</taxon>
    </lineage>
</organism>
<protein>
    <recommendedName>
        <fullName evidence="7">DoxX family membrane protein</fullName>
    </recommendedName>
</protein>
<evidence type="ECO:0000256" key="1">
    <source>
        <dbReference type="ARBA" id="ARBA00004141"/>
    </source>
</evidence>
<dbReference type="Proteomes" id="UP001500432">
    <property type="component" value="Unassembled WGS sequence"/>
</dbReference>
<keyword evidence="2" id="KW-0812">Transmembrane</keyword>